<reference evidence="9 12" key="1">
    <citation type="submission" date="2014-09" db="EMBL/GenBank/DDBJ databases">
        <title>Lactobacillus mucosae CRL573 Genome Sequencing.</title>
        <authorList>
            <person name="Bleckwedel J."/>
            <person name="Teran L.C."/>
            <person name="Bonacina J."/>
            <person name="Saavedra L."/>
            <person name="Mozzi F.B."/>
            <person name="Raya R.R."/>
        </authorList>
    </citation>
    <scope>NUCLEOTIDE SEQUENCE [LARGE SCALE GENOMIC DNA]</scope>
    <source>
        <strain evidence="9 12">CRL573</strain>
    </source>
</reference>
<gene>
    <name evidence="11" type="primary">psiE</name>
    <name evidence="11" type="ORF">LMUP508_00864</name>
    <name evidence="9" type="ORF">LX03_00615</name>
    <name evidence="10" type="ORF">PO158_01680</name>
</gene>
<dbReference type="InterPro" id="IPR020948">
    <property type="entry name" value="P_starv_induced_PsiE-like"/>
</dbReference>
<feature type="transmembrane region" description="Helical" evidence="8">
    <location>
        <begin position="85"/>
        <end position="104"/>
    </location>
</feature>
<dbReference type="PANTHER" id="PTHR37819:SF1">
    <property type="entry name" value="PROTEIN PSIE"/>
    <property type="match status" value="1"/>
</dbReference>
<dbReference type="GeneID" id="57113280"/>
<evidence type="ECO:0000313" key="13">
    <source>
        <dbReference type="Proteomes" id="UP000365705"/>
    </source>
</evidence>
<dbReference type="PANTHER" id="PTHR37819">
    <property type="entry name" value="PROTEIN PSIE"/>
    <property type="match status" value="1"/>
</dbReference>
<evidence type="ECO:0000256" key="4">
    <source>
        <dbReference type="ARBA" id="ARBA00022475"/>
    </source>
</evidence>
<dbReference type="EMBL" id="JROC01000018">
    <property type="protein sequence ID" value="KGL67559.1"/>
    <property type="molecule type" value="Genomic_DNA"/>
</dbReference>
<dbReference type="Proteomes" id="UP000365705">
    <property type="component" value="Unassembled WGS sequence"/>
</dbReference>
<reference evidence="11 13" key="2">
    <citation type="submission" date="2019-06" db="EMBL/GenBank/DDBJ databases">
        <authorList>
            <person name="Rodrigo-Torres L."/>
            <person name="Arahal R. D."/>
            <person name="Lucena T."/>
        </authorList>
    </citation>
    <scope>NUCLEOTIDE SEQUENCE [LARGE SCALE GENOMIC DNA]</scope>
    <source>
        <strain evidence="11 13">INIA P508</strain>
    </source>
</reference>
<evidence type="ECO:0000256" key="8">
    <source>
        <dbReference type="SAM" id="Phobius"/>
    </source>
</evidence>
<dbReference type="GO" id="GO:0016036">
    <property type="term" value="P:cellular response to phosphate starvation"/>
    <property type="evidence" value="ECO:0007669"/>
    <property type="project" value="InterPro"/>
</dbReference>
<dbReference type="RefSeq" id="WP_034539047.1">
    <property type="nucleotide sequence ID" value="NZ_CABFNH010000009.1"/>
</dbReference>
<reference evidence="10" key="3">
    <citation type="submission" date="2023-01" db="EMBL/GenBank/DDBJ databases">
        <title>Genome analysis of 13 Lactobacillus isolated from gut of wild boar.</title>
        <authorList>
            <person name="Papp P."/>
            <person name="Libisch B."/>
            <person name="Nagy T."/>
            <person name="Olasz F."/>
        </authorList>
    </citation>
    <scope>NUCLEOTIDE SEQUENCE</scope>
    <source>
        <strain evidence="10">F108</strain>
    </source>
</reference>
<keyword evidence="7 8" id="KW-0472">Membrane</keyword>
<feature type="transmembrane region" description="Helical" evidence="8">
    <location>
        <begin position="62"/>
        <end position="78"/>
    </location>
</feature>
<accession>A0A099YBB6</accession>
<evidence type="ECO:0000256" key="3">
    <source>
        <dbReference type="ARBA" id="ARBA00021903"/>
    </source>
</evidence>
<dbReference type="GO" id="GO:0005886">
    <property type="term" value="C:plasma membrane"/>
    <property type="evidence" value="ECO:0007669"/>
    <property type="project" value="UniProtKB-SubCell"/>
</dbReference>
<dbReference type="Proteomes" id="UP000030001">
    <property type="component" value="Unassembled WGS sequence"/>
</dbReference>
<comment type="subcellular location">
    <subcellularLocation>
        <location evidence="1">Cell inner membrane</location>
        <topology evidence="1">Multi-pass membrane protein</topology>
    </subcellularLocation>
</comment>
<dbReference type="EMBL" id="JAQOND010000011">
    <property type="protein sequence ID" value="MDC2826995.1"/>
    <property type="molecule type" value="Genomic_DNA"/>
</dbReference>
<evidence type="ECO:0000256" key="2">
    <source>
        <dbReference type="ARBA" id="ARBA00005632"/>
    </source>
</evidence>
<feature type="transmembrane region" description="Helical" evidence="8">
    <location>
        <begin position="110"/>
        <end position="131"/>
    </location>
</feature>
<evidence type="ECO:0000313" key="9">
    <source>
        <dbReference type="EMBL" id="KGL67559.1"/>
    </source>
</evidence>
<name>A0A099YBB6_LIMMU</name>
<dbReference type="InterPro" id="IPR009315">
    <property type="entry name" value="P_starv_induced_PsiE"/>
</dbReference>
<keyword evidence="6 8" id="KW-1133">Transmembrane helix</keyword>
<keyword evidence="5 8" id="KW-0812">Transmembrane</keyword>
<organism evidence="9 12">
    <name type="scientific">Limosilactobacillus mucosae</name>
    <name type="common">Lactobacillus mucosae</name>
    <dbReference type="NCBI Taxonomy" id="97478"/>
    <lineage>
        <taxon>Bacteria</taxon>
        <taxon>Bacillati</taxon>
        <taxon>Bacillota</taxon>
        <taxon>Bacilli</taxon>
        <taxon>Lactobacillales</taxon>
        <taxon>Lactobacillaceae</taxon>
        <taxon>Limosilactobacillus</taxon>
    </lineage>
</organism>
<evidence type="ECO:0000256" key="6">
    <source>
        <dbReference type="ARBA" id="ARBA00022989"/>
    </source>
</evidence>
<comment type="similarity">
    <text evidence="2">Belongs to the PsiE family.</text>
</comment>
<protein>
    <recommendedName>
        <fullName evidence="3">Protein PsiE</fullName>
    </recommendedName>
</protein>
<keyword evidence="4" id="KW-1003">Cell membrane</keyword>
<dbReference type="Pfam" id="PF06146">
    <property type="entry name" value="PsiE"/>
    <property type="match status" value="1"/>
</dbReference>
<evidence type="ECO:0000313" key="10">
    <source>
        <dbReference type="EMBL" id="MDC2826995.1"/>
    </source>
</evidence>
<dbReference type="AlphaFoldDB" id="A0A099YBB6"/>
<evidence type="ECO:0000313" key="12">
    <source>
        <dbReference type="Proteomes" id="UP000030001"/>
    </source>
</evidence>
<feature type="transmembrane region" description="Helical" evidence="8">
    <location>
        <begin position="21"/>
        <end position="42"/>
    </location>
</feature>
<evidence type="ECO:0000313" key="11">
    <source>
        <dbReference type="EMBL" id="VTZ89697.1"/>
    </source>
</evidence>
<dbReference type="Proteomes" id="UP001218021">
    <property type="component" value="Unassembled WGS sequence"/>
</dbReference>
<dbReference type="EMBL" id="CABFNH010000009">
    <property type="protein sequence ID" value="VTZ89697.1"/>
    <property type="molecule type" value="Genomic_DNA"/>
</dbReference>
<sequence>MEKFDRLAKRVGNFLECFAEISMAVFGLCLIGFVFVELWQLVKLSPLFAGHLTSFDPVLEKIITFFLLFEFLAMAAAAMQNHGHLAADFLISLGITALLRGLIAEHGTPTQNILTSLAILALIIGEILMHWQNNREHHDNK</sequence>
<evidence type="ECO:0000256" key="5">
    <source>
        <dbReference type="ARBA" id="ARBA00022692"/>
    </source>
</evidence>
<evidence type="ECO:0000256" key="7">
    <source>
        <dbReference type="ARBA" id="ARBA00023136"/>
    </source>
</evidence>
<evidence type="ECO:0000256" key="1">
    <source>
        <dbReference type="ARBA" id="ARBA00004429"/>
    </source>
</evidence>
<proteinExistence type="inferred from homology"/>